<feature type="compositionally biased region" description="Basic and acidic residues" evidence="1">
    <location>
        <begin position="194"/>
        <end position="210"/>
    </location>
</feature>
<feature type="compositionally biased region" description="Basic and acidic residues" evidence="1">
    <location>
        <begin position="159"/>
        <end position="172"/>
    </location>
</feature>
<evidence type="ECO:0000256" key="1">
    <source>
        <dbReference type="SAM" id="MobiDB-lite"/>
    </source>
</evidence>
<feature type="region of interest" description="Disordered" evidence="1">
    <location>
        <begin position="142"/>
        <end position="210"/>
    </location>
</feature>
<dbReference type="AlphaFoldDB" id="A0AAN9VAM5"/>
<reference evidence="2 3" key="1">
    <citation type="submission" date="2024-02" db="EMBL/GenBank/DDBJ databases">
        <title>De novo assembly and annotation of 12 fungi associated with fruit tree decline syndrome in Ontario, Canada.</title>
        <authorList>
            <person name="Sulman M."/>
            <person name="Ellouze W."/>
            <person name="Ilyukhin E."/>
        </authorList>
    </citation>
    <scope>NUCLEOTIDE SEQUENCE [LARGE SCALE GENOMIC DNA]</scope>
    <source>
        <strain evidence="2 3">M11/M66-122</strain>
    </source>
</reference>
<keyword evidence="3" id="KW-1185">Reference proteome</keyword>
<comment type="caution">
    <text evidence="2">The sequence shown here is derived from an EMBL/GenBank/DDBJ whole genome shotgun (WGS) entry which is preliminary data.</text>
</comment>
<sequence length="210" mass="24144">MRSCRDWLNTQQVLISERRNELYLENQRQKRLPKYPEELRREESQIAAEEELDKVFLQPFRDYLKTQRSQPQRAADGKGAEHLRDAAFAQALRSRFGLQRSGFRVWAAIDDPAIEKYCYTQGGKRHTLEGFRVVPAGADQQQLAAEQGGTQPRGPQGGEEAHQEPVEPEIRTVVRRKKGAKVSQMGETSAANDRVQDWLDRDRRGPPGYR</sequence>
<protein>
    <submittedName>
        <fullName evidence="2">Uncharacterized protein</fullName>
    </submittedName>
</protein>
<evidence type="ECO:0000313" key="2">
    <source>
        <dbReference type="EMBL" id="KAK7756623.1"/>
    </source>
</evidence>
<organism evidence="2 3">
    <name type="scientific">Diatrype stigma</name>
    <dbReference type="NCBI Taxonomy" id="117547"/>
    <lineage>
        <taxon>Eukaryota</taxon>
        <taxon>Fungi</taxon>
        <taxon>Dikarya</taxon>
        <taxon>Ascomycota</taxon>
        <taxon>Pezizomycotina</taxon>
        <taxon>Sordariomycetes</taxon>
        <taxon>Xylariomycetidae</taxon>
        <taxon>Xylariales</taxon>
        <taxon>Diatrypaceae</taxon>
        <taxon>Diatrype</taxon>
    </lineage>
</organism>
<dbReference type="Proteomes" id="UP001320420">
    <property type="component" value="Unassembled WGS sequence"/>
</dbReference>
<evidence type="ECO:0000313" key="3">
    <source>
        <dbReference type="Proteomes" id="UP001320420"/>
    </source>
</evidence>
<dbReference type="EMBL" id="JAKJXP020000006">
    <property type="protein sequence ID" value="KAK7756623.1"/>
    <property type="molecule type" value="Genomic_DNA"/>
</dbReference>
<gene>
    <name evidence="2" type="ORF">SLS62_001460</name>
</gene>
<proteinExistence type="predicted"/>
<name>A0AAN9VAM5_9PEZI</name>
<accession>A0AAN9VAM5</accession>